<dbReference type="NCBIfam" id="TIGR00536">
    <property type="entry name" value="hemK_fam"/>
    <property type="match status" value="1"/>
</dbReference>
<keyword evidence="2 5" id="KW-0808">Transferase</keyword>
<evidence type="ECO:0000313" key="8">
    <source>
        <dbReference type="EMBL" id="MDT1061602.1"/>
    </source>
</evidence>
<organism evidence="8 9">
    <name type="scientific">Paracoccus broussonetiae</name>
    <dbReference type="NCBI Taxonomy" id="3075834"/>
    <lineage>
        <taxon>Bacteria</taxon>
        <taxon>Pseudomonadati</taxon>
        <taxon>Pseudomonadota</taxon>
        <taxon>Alphaproteobacteria</taxon>
        <taxon>Rhodobacterales</taxon>
        <taxon>Paracoccaceae</taxon>
        <taxon>Paracoccus</taxon>
    </lineage>
</organism>
<dbReference type="GO" id="GO:0102559">
    <property type="term" value="F:peptide chain release factor N(5)-glutamine methyltransferase activity"/>
    <property type="evidence" value="ECO:0007669"/>
    <property type="project" value="UniProtKB-EC"/>
</dbReference>
<dbReference type="NCBIfam" id="TIGR03534">
    <property type="entry name" value="RF_mod_PrmC"/>
    <property type="match status" value="1"/>
</dbReference>
<protein>
    <recommendedName>
        <fullName evidence="5">Release factor glutamine methyltransferase</fullName>
        <shortName evidence="5">RF MTase</shortName>
        <ecNumber evidence="5">2.1.1.297</ecNumber>
    </recommendedName>
    <alternativeName>
        <fullName evidence="5">N5-glutamine methyltransferase PrmC</fullName>
    </alternativeName>
    <alternativeName>
        <fullName evidence="5">Protein-(glutamine-N5) MTase PrmC</fullName>
    </alternativeName>
    <alternativeName>
        <fullName evidence="5">Protein-glutamine N-methyltransferase PrmC</fullName>
    </alternativeName>
</protein>
<feature type="binding site" evidence="5">
    <location>
        <begin position="132"/>
        <end position="136"/>
    </location>
    <ligand>
        <name>S-adenosyl-L-methionine</name>
        <dbReference type="ChEBI" id="CHEBI:59789"/>
    </ligand>
</feature>
<keyword evidence="1 5" id="KW-0489">Methyltransferase</keyword>
<evidence type="ECO:0000259" key="6">
    <source>
        <dbReference type="Pfam" id="PF05175"/>
    </source>
</evidence>
<dbReference type="Gene3D" id="3.40.50.150">
    <property type="entry name" value="Vaccinia Virus protein VP39"/>
    <property type="match status" value="1"/>
</dbReference>
<dbReference type="GO" id="GO:0032259">
    <property type="term" value="P:methylation"/>
    <property type="evidence" value="ECO:0007669"/>
    <property type="project" value="UniProtKB-KW"/>
</dbReference>
<dbReference type="PROSITE" id="PS00092">
    <property type="entry name" value="N6_MTASE"/>
    <property type="match status" value="1"/>
</dbReference>
<sequence>MTAPEGRPDHPTGSVLCSAAEKRLQSVGIEGAAGDVRALFLHALTTALGRPVPRHALRDHLAAPVPQAVVDAFARMVAAREARQPVSQITGRRAFWKHDFRVTPDTLDPRPETELLVELALTEGFRSVLDLGTGTGAILISVLAERPGVAGLGVDLSPAALDVARQNAQMIGVQADFVLSDWFAVISGDFDLILSNPPYIAESEMPELAPEVREWEPRMALTDEGDGLAAYRAICAAAPAHLRPQGRLMVEIGPSQGNAVAELMRRAGLADVTVCRDLDGRDRVVWGRKAGLQST</sequence>
<dbReference type="HAMAP" id="MF_02126">
    <property type="entry name" value="RF_methyltr_PrmC"/>
    <property type="match status" value="1"/>
</dbReference>
<dbReference type="SUPFAM" id="SSF53335">
    <property type="entry name" value="S-adenosyl-L-methionine-dependent methyltransferases"/>
    <property type="match status" value="1"/>
</dbReference>
<name>A0ABU3EBK7_9RHOB</name>
<proteinExistence type="inferred from homology"/>
<keyword evidence="3 5" id="KW-0949">S-adenosyl-L-methionine</keyword>
<dbReference type="PANTHER" id="PTHR18895:SF74">
    <property type="entry name" value="MTRF1L RELEASE FACTOR GLUTAMINE METHYLTRANSFERASE"/>
    <property type="match status" value="1"/>
</dbReference>
<dbReference type="EC" id="2.1.1.297" evidence="5"/>
<dbReference type="Pfam" id="PF17827">
    <property type="entry name" value="PrmC_N"/>
    <property type="match status" value="1"/>
</dbReference>
<dbReference type="InterPro" id="IPR029063">
    <property type="entry name" value="SAM-dependent_MTases_sf"/>
</dbReference>
<dbReference type="InterPro" id="IPR050320">
    <property type="entry name" value="N5-glutamine_MTase"/>
</dbReference>
<feature type="binding site" evidence="5">
    <location>
        <begin position="196"/>
        <end position="199"/>
    </location>
    <ligand>
        <name>substrate</name>
    </ligand>
</feature>
<dbReference type="Gene3D" id="1.10.8.10">
    <property type="entry name" value="DNA helicase RuvA subunit, C-terminal domain"/>
    <property type="match status" value="1"/>
</dbReference>
<evidence type="ECO:0000256" key="1">
    <source>
        <dbReference type="ARBA" id="ARBA00022603"/>
    </source>
</evidence>
<evidence type="ECO:0000256" key="4">
    <source>
        <dbReference type="ARBA" id="ARBA00048391"/>
    </source>
</evidence>
<dbReference type="Proteomes" id="UP001251085">
    <property type="component" value="Unassembled WGS sequence"/>
</dbReference>
<comment type="caution">
    <text evidence="8">The sequence shown here is derived from an EMBL/GenBank/DDBJ whole genome shotgun (WGS) entry which is preliminary data.</text>
</comment>
<gene>
    <name evidence="5 8" type="primary">prmC</name>
    <name evidence="8" type="ORF">RM190_07010</name>
</gene>
<feature type="binding site" evidence="5">
    <location>
        <position position="155"/>
    </location>
    <ligand>
        <name>S-adenosyl-L-methionine</name>
        <dbReference type="ChEBI" id="CHEBI:59789"/>
    </ligand>
</feature>
<dbReference type="Pfam" id="PF05175">
    <property type="entry name" value="MTS"/>
    <property type="match status" value="1"/>
</dbReference>
<dbReference type="InterPro" id="IPR007848">
    <property type="entry name" value="Small_mtfrase_dom"/>
</dbReference>
<comment type="similarity">
    <text evidence="5">Belongs to the protein N5-glutamine methyltransferase family. PrmC subfamily.</text>
</comment>
<dbReference type="CDD" id="cd02440">
    <property type="entry name" value="AdoMet_MTases"/>
    <property type="match status" value="1"/>
</dbReference>
<evidence type="ECO:0000259" key="7">
    <source>
        <dbReference type="Pfam" id="PF17827"/>
    </source>
</evidence>
<feature type="domain" description="Methyltransferase small" evidence="6">
    <location>
        <begin position="113"/>
        <end position="204"/>
    </location>
</feature>
<evidence type="ECO:0000313" key="9">
    <source>
        <dbReference type="Proteomes" id="UP001251085"/>
    </source>
</evidence>
<keyword evidence="9" id="KW-1185">Reference proteome</keyword>
<dbReference type="InterPro" id="IPR040758">
    <property type="entry name" value="PrmC_N"/>
</dbReference>
<evidence type="ECO:0000256" key="5">
    <source>
        <dbReference type="HAMAP-Rule" id="MF_02126"/>
    </source>
</evidence>
<comment type="function">
    <text evidence="5">Methylates the class 1 translation termination release factors RF1/PrfA and RF2/PrfB on the glutamine residue of the universally conserved GGQ motif.</text>
</comment>
<dbReference type="InterPro" id="IPR004556">
    <property type="entry name" value="HemK-like"/>
</dbReference>
<dbReference type="InterPro" id="IPR019874">
    <property type="entry name" value="RF_methyltr_PrmC"/>
</dbReference>
<dbReference type="RefSeq" id="WP_311758695.1">
    <property type="nucleotide sequence ID" value="NZ_JAVRQI010000004.1"/>
</dbReference>
<evidence type="ECO:0000256" key="3">
    <source>
        <dbReference type="ARBA" id="ARBA00022691"/>
    </source>
</evidence>
<feature type="binding site" evidence="5">
    <location>
        <position position="182"/>
    </location>
    <ligand>
        <name>S-adenosyl-L-methionine</name>
        <dbReference type="ChEBI" id="CHEBI:59789"/>
    </ligand>
</feature>
<dbReference type="InterPro" id="IPR002052">
    <property type="entry name" value="DNA_methylase_N6_adenine_CS"/>
</dbReference>
<feature type="domain" description="Release factor glutamine methyltransferase N-terminal" evidence="7">
    <location>
        <begin position="19"/>
        <end position="91"/>
    </location>
</feature>
<feature type="binding site" evidence="5">
    <location>
        <position position="196"/>
    </location>
    <ligand>
        <name>S-adenosyl-L-methionine</name>
        <dbReference type="ChEBI" id="CHEBI:59789"/>
    </ligand>
</feature>
<dbReference type="PANTHER" id="PTHR18895">
    <property type="entry name" value="HEMK METHYLTRANSFERASE"/>
    <property type="match status" value="1"/>
</dbReference>
<reference evidence="9" key="1">
    <citation type="submission" date="2023-07" db="EMBL/GenBank/DDBJ databases">
        <title>Characterization of two Paracoccaceae strains isolated from Phycosphere and proposal of Xinfangfangia lacusdiani sp. nov.</title>
        <authorList>
            <person name="Deng Y."/>
            <person name="Zhang Y.Q."/>
        </authorList>
    </citation>
    <scope>NUCLEOTIDE SEQUENCE [LARGE SCALE GENOMIC DNA]</scope>
    <source>
        <strain evidence="9">CPCC 101403</strain>
    </source>
</reference>
<comment type="catalytic activity">
    <reaction evidence="4 5">
        <text>L-glutaminyl-[peptide chain release factor] + S-adenosyl-L-methionine = N(5)-methyl-L-glutaminyl-[peptide chain release factor] + S-adenosyl-L-homocysteine + H(+)</text>
        <dbReference type="Rhea" id="RHEA:42896"/>
        <dbReference type="Rhea" id="RHEA-COMP:10271"/>
        <dbReference type="Rhea" id="RHEA-COMP:10272"/>
        <dbReference type="ChEBI" id="CHEBI:15378"/>
        <dbReference type="ChEBI" id="CHEBI:30011"/>
        <dbReference type="ChEBI" id="CHEBI:57856"/>
        <dbReference type="ChEBI" id="CHEBI:59789"/>
        <dbReference type="ChEBI" id="CHEBI:61891"/>
        <dbReference type="EC" id="2.1.1.297"/>
    </reaction>
</comment>
<accession>A0ABU3EBK7</accession>
<dbReference type="EMBL" id="JAVRQI010000004">
    <property type="protein sequence ID" value="MDT1061602.1"/>
    <property type="molecule type" value="Genomic_DNA"/>
</dbReference>
<evidence type="ECO:0000256" key="2">
    <source>
        <dbReference type="ARBA" id="ARBA00022679"/>
    </source>
</evidence>